<dbReference type="AlphaFoldDB" id="A0A368V8N3"/>
<sequence>MFWPCTNRLILILLFLVGIVAVGNGANDSLSVDKMEAEIKATLSNQPVKADSLAVLYLEQVSGNDTLEAMGWYYRAESAYYRADFTVAGDYYQKGIDCLSEYNLPEKKAILYNNLGLTRYYKSRYNEALDAFSNSAKFEEEAGNMFGFAECLHNIALIQDKSGDSSKAEKYFRYARNSFLEMDSLSAAAAVSNDYAIFLSDLGQYKRAIEMYHSALDVYTLLKNDEGVAKVKCNLGALYLYEKEYGRSALYLDESLEFFKKNNDQSRLINIYSLLGDLYFEQDRTALSVIFYERAEKIARKMGWDDLRQKNLYSLFLALKEGEEYERAMTILETYTLLTDSLSLINGQQPAGYRDDAVDRVLTEKELMLARAKMREKNLLLIILGLLLVMGLAIWFLYGRNKMIKHQKEKQLLHQKMMRIQMNPHFIFNALASLQNYILSDNKDEASDFLSDIAFLMRKMIGYSNVELIALSEEQEVLEKYLKVQCRRYYQTIDCGVQTSVVSDSCNLMVPPMLSRPLIDDFFANGKNRDCCCPGISILYKQEDKELEVTIENKGVILSDQESEATTGIIEDRISSLRKEHGLKPRRMEKVDLITKGVVTGKRIRYWLPLTGR</sequence>
<protein>
    <submittedName>
        <fullName evidence="4">Tetratricopeptide repeat protein</fullName>
    </submittedName>
</protein>
<proteinExistence type="predicted"/>
<evidence type="ECO:0000256" key="2">
    <source>
        <dbReference type="SAM" id="Phobius"/>
    </source>
</evidence>
<dbReference type="Pfam" id="PF06580">
    <property type="entry name" value="His_kinase"/>
    <property type="match status" value="1"/>
</dbReference>
<dbReference type="Gene3D" id="1.25.40.10">
    <property type="entry name" value="Tetratricopeptide repeat domain"/>
    <property type="match status" value="2"/>
</dbReference>
<dbReference type="PANTHER" id="PTHR34220:SF7">
    <property type="entry name" value="SENSOR HISTIDINE KINASE YPDA"/>
    <property type="match status" value="1"/>
</dbReference>
<keyword evidence="5" id="KW-1185">Reference proteome</keyword>
<name>A0A368V8N3_9BACT</name>
<accession>A0A368V8N3</accession>
<evidence type="ECO:0000313" key="4">
    <source>
        <dbReference type="EMBL" id="RCW37468.1"/>
    </source>
</evidence>
<feature type="transmembrane region" description="Helical" evidence="2">
    <location>
        <begin position="379"/>
        <end position="398"/>
    </location>
</feature>
<organism evidence="4 5">
    <name type="scientific">Marinilabilia salmonicolor</name>
    <dbReference type="NCBI Taxonomy" id="989"/>
    <lineage>
        <taxon>Bacteria</taxon>
        <taxon>Pseudomonadati</taxon>
        <taxon>Bacteroidota</taxon>
        <taxon>Bacteroidia</taxon>
        <taxon>Marinilabiliales</taxon>
        <taxon>Marinilabiliaceae</taxon>
        <taxon>Marinilabilia</taxon>
    </lineage>
</organism>
<dbReference type="RefSeq" id="WP_114436725.1">
    <property type="nucleotide sequence ID" value="NZ_QPIZ01000006.1"/>
</dbReference>
<comment type="caution">
    <text evidence="4">The sequence shown here is derived from an EMBL/GenBank/DDBJ whole genome shotgun (WGS) entry which is preliminary data.</text>
</comment>
<feature type="domain" description="Signal transduction histidine kinase internal region" evidence="3">
    <location>
        <begin position="416"/>
        <end position="490"/>
    </location>
</feature>
<dbReference type="InterPro" id="IPR019734">
    <property type="entry name" value="TPR_rpt"/>
</dbReference>
<dbReference type="InterPro" id="IPR011990">
    <property type="entry name" value="TPR-like_helical_dom_sf"/>
</dbReference>
<evidence type="ECO:0000259" key="3">
    <source>
        <dbReference type="Pfam" id="PF06580"/>
    </source>
</evidence>
<dbReference type="PANTHER" id="PTHR34220">
    <property type="entry name" value="SENSOR HISTIDINE KINASE YPDA"/>
    <property type="match status" value="1"/>
</dbReference>
<dbReference type="GO" id="GO:0016020">
    <property type="term" value="C:membrane"/>
    <property type="evidence" value="ECO:0007669"/>
    <property type="project" value="InterPro"/>
</dbReference>
<feature type="repeat" description="TPR" evidence="1">
    <location>
        <begin position="109"/>
        <end position="142"/>
    </location>
</feature>
<gene>
    <name evidence="4" type="ORF">DFO77_106162</name>
</gene>
<evidence type="ECO:0000313" key="5">
    <source>
        <dbReference type="Proteomes" id="UP000252733"/>
    </source>
</evidence>
<keyword evidence="2" id="KW-1133">Transmembrane helix</keyword>
<dbReference type="GO" id="GO:0000155">
    <property type="term" value="F:phosphorelay sensor kinase activity"/>
    <property type="evidence" value="ECO:0007669"/>
    <property type="project" value="InterPro"/>
</dbReference>
<reference evidence="4 5" key="1">
    <citation type="submission" date="2018-07" db="EMBL/GenBank/DDBJ databases">
        <title>Freshwater and sediment microbial communities from various areas in North America, analyzing microbe dynamics in response to fracking.</title>
        <authorList>
            <person name="Lamendella R."/>
        </authorList>
    </citation>
    <scope>NUCLEOTIDE SEQUENCE [LARGE SCALE GENOMIC DNA]</scope>
    <source>
        <strain evidence="4 5">160A</strain>
    </source>
</reference>
<keyword evidence="2" id="KW-0812">Transmembrane</keyword>
<dbReference type="Pfam" id="PF13424">
    <property type="entry name" value="TPR_12"/>
    <property type="match status" value="1"/>
</dbReference>
<dbReference type="EMBL" id="QPIZ01000006">
    <property type="protein sequence ID" value="RCW37468.1"/>
    <property type="molecule type" value="Genomic_DNA"/>
</dbReference>
<dbReference type="InterPro" id="IPR010559">
    <property type="entry name" value="Sig_transdc_His_kin_internal"/>
</dbReference>
<keyword evidence="2" id="KW-0472">Membrane</keyword>
<dbReference type="SUPFAM" id="SSF48452">
    <property type="entry name" value="TPR-like"/>
    <property type="match status" value="2"/>
</dbReference>
<dbReference type="InterPro" id="IPR050640">
    <property type="entry name" value="Bact_2-comp_sensor_kinase"/>
</dbReference>
<evidence type="ECO:0000256" key="1">
    <source>
        <dbReference type="PROSITE-ProRule" id="PRU00339"/>
    </source>
</evidence>
<dbReference type="SMART" id="SM00028">
    <property type="entry name" value="TPR"/>
    <property type="match status" value="6"/>
</dbReference>
<dbReference type="Proteomes" id="UP000252733">
    <property type="component" value="Unassembled WGS sequence"/>
</dbReference>
<dbReference type="PROSITE" id="PS50005">
    <property type="entry name" value="TPR"/>
    <property type="match status" value="1"/>
</dbReference>
<keyword evidence="1" id="KW-0802">TPR repeat</keyword>